<dbReference type="InterPro" id="IPR000352">
    <property type="entry name" value="Pep_chain_release_fac_I"/>
</dbReference>
<dbReference type="NCBIfam" id="NF006718">
    <property type="entry name" value="PRK09256.1"/>
    <property type="match status" value="1"/>
</dbReference>
<name>A0A3B1ALE3_9ZZZZ</name>
<dbReference type="AlphaFoldDB" id="A0A3B1ALE3"/>
<evidence type="ECO:0000313" key="3">
    <source>
        <dbReference type="EMBL" id="VAX04572.1"/>
    </source>
</evidence>
<dbReference type="GO" id="GO:0003747">
    <property type="term" value="F:translation release factor activity"/>
    <property type="evidence" value="ECO:0007669"/>
    <property type="project" value="InterPro"/>
</dbReference>
<dbReference type="GO" id="GO:0004045">
    <property type="term" value="F:peptidyl-tRNA hydrolase activity"/>
    <property type="evidence" value="ECO:0007669"/>
    <property type="project" value="TreeGrafter"/>
</dbReference>
<dbReference type="Pfam" id="PF00472">
    <property type="entry name" value="RF-1"/>
    <property type="match status" value="1"/>
</dbReference>
<dbReference type="SUPFAM" id="SSF110916">
    <property type="entry name" value="Peptidyl-tRNA hydrolase domain-like"/>
    <property type="match status" value="1"/>
</dbReference>
<evidence type="ECO:0000256" key="1">
    <source>
        <dbReference type="SAM" id="MobiDB-lite"/>
    </source>
</evidence>
<dbReference type="PROSITE" id="PS00745">
    <property type="entry name" value="RF_PROK_I"/>
    <property type="match status" value="1"/>
</dbReference>
<dbReference type="EMBL" id="UOFW01000098">
    <property type="protein sequence ID" value="VAX04572.1"/>
    <property type="molecule type" value="Genomic_DNA"/>
</dbReference>
<evidence type="ECO:0000259" key="2">
    <source>
        <dbReference type="PROSITE" id="PS00745"/>
    </source>
</evidence>
<dbReference type="GO" id="GO:0043022">
    <property type="term" value="F:ribosome binding"/>
    <property type="evidence" value="ECO:0007669"/>
    <property type="project" value="TreeGrafter"/>
</dbReference>
<reference evidence="3" key="1">
    <citation type="submission" date="2018-06" db="EMBL/GenBank/DDBJ databases">
        <authorList>
            <person name="Zhirakovskaya E."/>
        </authorList>
    </citation>
    <scope>NUCLEOTIDE SEQUENCE</scope>
</reference>
<dbReference type="PANTHER" id="PTHR47814:SF1">
    <property type="entry name" value="PEPTIDYL-TRNA HYDROLASE ARFB"/>
    <property type="match status" value="1"/>
</dbReference>
<dbReference type="GO" id="GO:0072344">
    <property type="term" value="P:rescue of stalled ribosome"/>
    <property type="evidence" value="ECO:0007669"/>
    <property type="project" value="TreeGrafter"/>
</dbReference>
<feature type="domain" description="Prokaryotic-type class I peptide chain release factors" evidence="2">
    <location>
        <begin position="21"/>
        <end position="37"/>
    </location>
</feature>
<organism evidence="3">
    <name type="scientific">hydrothermal vent metagenome</name>
    <dbReference type="NCBI Taxonomy" id="652676"/>
    <lineage>
        <taxon>unclassified sequences</taxon>
        <taxon>metagenomes</taxon>
        <taxon>ecological metagenomes</taxon>
    </lineage>
</organism>
<dbReference type="PANTHER" id="PTHR47814">
    <property type="entry name" value="PEPTIDYL-TRNA HYDROLASE ARFB"/>
    <property type="match status" value="1"/>
</dbReference>
<proteinExistence type="predicted"/>
<protein>
    <recommendedName>
        <fullName evidence="2">Prokaryotic-type class I peptide chain release factors domain-containing protein</fullName>
    </recommendedName>
</protein>
<sequence length="140" mass="16013">MIKITNSISLNEDEIEEHFIRSPGPGGQNVNKVETAVQLRFDAAKSPMLVPDIFERLRKISGHRMTAAGIIIITANRFRSQLRNRADALERLVELIKLAAVPPKHRRATRPSRRAKAKRVETKKKHGLQKKQRQKNISYD</sequence>
<accession>A0A3B1ALE3</accession>
<feature type="region of interest" description="Disordered" evidence="1">
    <location>
        <begin position="103"/>
        <end position="140"/>
    </location>
</feature>
<dbReference type="Gene3D" id="3.30.160.20">
    <property type="match status" value="1"/>
</dbReference>
<gene>
    <name evidence="3" type="ORF">MNBD_ALPHA03-976</name>
</gene>
<feature type="compositionally biased region" description="Basic residues" evidence="1">
    <location>
        <begin position="103"/>
        <end position="134"/>
    </location>
</feature>